<keyword evidence="4" id="KW-1185">Reference proteome</keyword>
<dbReference type="EMBL" id="JBAPLV010000009">
    <property type="protein sequence ID" value="MEI4278806.1"/>
    <property type="molecule type" value="Genomic_DNA"/>
</dbReference>
<evidence type="ECO:0000313" key="3">
    <source>
        <dbReference type="EMBL" id="MEI4278806.1"/>
    </source>
</evidence>
<sequence>MTRHAPAPTVVVAVGLSDRSLAQVQWAAAEASARRADLRIVHVLPGSLALAPLALDGGATDAAVHAHGVAHELLQQATLAAWAVASDLDVTMDVVNGPVVRALHRHSRGAELLVIGEGGRPRSRRWTHWSTLRRLTATVTCPLAVVGATRLTVPSTGNESPGPSPYVVVSADVTTLGSALQLAFPAARRRCLPLDVVCVVTTDSPADMEGVCGSAEDAQEHASRWCQLAVEPWVARYPDVPVRLRIEQGDPASVLLSATRGAALLVIGTRQHTLTGHSTGPTHRVLRKATCPSLVAPPLHLDVQPPQRRLFRFIDDPKASQAHQ</sequence>
<dbReference type="InterPro" id="IPR006016">
    <property type="entry name" value="UspA"/>
</dbReference>
<dbReference type="SUPFAM" id="SSF52402">
    <property type="entry name" value="Adenine nucleotide alpha hydrolases-like"/>
    <property type="match status" value="2"/>
</dbReference>
<protein>
    <submittedName>
        <fullName evidence="3">Universal stress protein</fullName>
    </submittedName>
</protein>
<dbReference type="CDD" id="cd00293">
    <property type="entry name" value="USP-like"/>
    <property type="match status" value="2"/>
</dbReference>
<feature type="domain" description="UspA" evidence="2">
    <location>
        <begin position="174"/>
        <end position="296"/>
    </location>
</feature>
<dbReference type="Proteomes" id="UP001373496">
    <property type="component" value="Unassembled WGS sequence"/>
</dbReference>
<comment type="similarity">
    <text evidence="1">Belongs to the universal stress protein A family.</text>
</comment>
<comment type="caution">
    <text evidence="3">The sequence shown here is derived from an EMBL/GenBank/DDBJ whole genome shotgun (WGS) entry which is preliminary data.</text>
</comment>
<reference evidence="3 4" key="1">
    <citation type="submission" date="2024-03" db="EMBL/GenBank/DDBJ databases">
        <title>Draft genome sequence of Klenkia terrae.</title>
        <authorList>
            <person name="Duangmal K."/>
            <person name="Chantavorakit T."/>
        </authorList>
    </citation>
    <scope>NUCLEOTIDE SEQUENCE [LARGE SCALE GENOMIC DNA]</scope>
    <source>
        <strain evidence="3 4">JCM 17786</strain>
    </source>
</reference>
<evidence type="ECO:0000313" key="4">
    <source>
        <dbReference type="Proteomes" id="UP001373496"/>
    </source>
</evidence>
<evidence type="ECO:0000256" key="1">
    <source>
        <dbReference type="ARBA" id="ARBA00008791"/>
    </source>
</evidence>
<proteinExistence type="inferred from homology"/>
<dbReference type="PANTHER" id="PTHR46268:SF6">
    <property type="entry name" value="UNIVERSAL STRESS PROTEIN UP12"/>
    <property type="match status" value="1"/>
</dbReference>
<dbReference type="PANTHER" id="PTHR46268">
    <property type="entry name" value="STRESS RESPONSE PROTEIN NHAX"/>
    <property type="match status" value="1"/>
</dbReference>
<gene>
    <name evidence="3" type="ORF">UXQ13_10045</name>
</gene>
<feature type="domain" description="UspA" evidence="2">
    <location>
        <begin position="9"/>
        <end position="146"/>
    </location>
</feature>
<dbReference type="RefSeq" id="WP_225235893.1">
    <property type="nucleotide sequence ID" value="NZ_JBAPLV010000009.1"/>
</dbReference>
<name>A0ABU8E7H4_9ACTN</name>
<dbReference type="Gene3D" id="3.40.50.620">
    <property type="entry name" value="HUPs"/>
    <property type="match status" value="2"/>
</dbReference>
<accession>A0ABU8E7H4</accession>
<dbReference type="InterPro" id="IPR014729">
    <property type="entry name" value="Rossmann-like_a/b/a_fold"/>
</dbReference>
<dbReference type="Pfam" id="PF00582">
    <property type="entry name" value="Usp"/>
    <property type="match status" value="2"/>
</dbReference>
<evidence type="ECO:0000259" key="2">
    <source>
        <dbReference type="Pfam" id="PF00582"/>
    </source>
</evidence>
<organism evidence="3 4">
    <name type="scientific">Klenkia terrae</name>
    <dbReference type="NCBI Taxonomy" id="1052259"/>
    <lineage>
        <taxon>Bacteria</taxon>
        <taxon>Bacillati</taxon>
        <taxon>Actinomycetota</taxon>
        <taxon>Actinomycetes</taxon>
        <taxon>Geodermatophilales</taxon>
        <taxon>Geodermatophilaceae</taxon>
        <taxon>Klenkia</taxon>
    </lineage>
</organism>